<name>A0A812D293_ACAPH</name>
<dbReference type="OrthoDB" id="3247158at2759"/>
<evidence type="ECO:0000313" key="4">
    <source>
        <dbReference type="EMBL" id="CAE1286825.1"/>
    </source>
</evidence>
<reference evidence="4" key="1">
    <citation type="submission" date="2021-01" db="EMBL/GenBank/DDBJ databases">
        <authorList>
            <person name="Li R."/>
            <person name="Bekaert M."/>
        </authorList>
    </citation>
    <scope>NUCLEOTIDE SEQUENCE</scope>
    <source>
        <strain evidence="4">Farmed</strain>
    </source>
</reference>
<dbReference type="PANTHER" id="PTHR46156:SF1">
    <property type="entry name" value="ZINC FINGER CCCH DOMAIN-CONTAINING PROTEIN 3"/>
    <property type="match status" value="1"/>
</dbReference>
<dbReference type="PANTHER" id="PTHR46156">
    <property type="entry name" value="CCCH ZINGC FINGER"/>
    <property type="match status" value="1"/>
</dbReference>
<dbReference type="Gene3D" id="4.10.1000.10">
    <property type="entry name" value="Zinc finger, CCCH-type"/>
    <property type="match status" value="1"/>
</dbReference>
<dbReference type="AlphaFoldDB" id="A0A812D293"/>
<feature type="zinc finger region" description="C3H1-type" evidence="1">
    <location>
        <begin position="606"/>
        <end position="633"/>
    </location>
</feature>
<feature type="region of interest" description="Disordered" evidence="2">
    <location>
        <begin position="125"/>
        <end position="157"/>
    </location>
</feature>
<dbReference type="PROSITE" id="PS50103">
    <property type="entry name" value="ZF_C3H1"/>
    <property type="match status" value="3"/>
</dbReference>
<dbReference type="GO" id="GO:0008270">
    <property type="term" value="F:zinc ion binding"/>
    <property type="evidence" value="ECO:0007669"/>
    <property type="project" value="UniProtKB-KW"/>
</dbReference>
<evidence type="ECO:0000259" key="3">
    <source>
        <dbReference type="PROSITE" id="PS50103"/>
    </source>
</evidence>
<feature type="domain" description="C3H1-type" evidence="3">
    <location>
        <begin position="579"/>
        <end position="605"/>
    </location>
</feature>
<dbReference type="EMBL" id="CAHIKZ030002434">
    <property type="protein sequence ID" value="CAE1286825.1"/>
    <property type="molecule type" value="Genomic_DNA"/>
</dbReference>
<dbReference type="SMART" id="SM00356">
    <property type="entry name" value="ZnF_C3H1"/>
    <property type="match status" value="4"/>
</dbReference>
<accession>A0A812D293</accession>
<evidence type="ECO:0000256" key="2">
    <source>
        <dbReference type="SAM" id="MobiDB-lite"/>
    </source>
</evidence>
<feature type="domain" description="C3H1-type" evidence="3">
    <location>
        <begin position="606"/>
        <end position="633"/>
    </location>
</feature>
<evidence type="ECO:0000313" key="5">
    <source>
        <dbReference type="Proteomes" id="UP000597762"/>
    </source>
</evidence>
<feature type="compositionally biased region" description="Basic and acidic residues" evidence="2">
    <location>
        <begin position="729"/>
        <end position="744"/>
    </location>
</feature>
<keyword evidence="1" id="KW-0862">Zinc</keyword>
<organism evidence="4 5">
    <name type="scientific">Acanthosepion pharaonis</name>
    <name type="common">Pharaoh cuttlefish</name>
    <name type="synonym">Sepia pharaonis</name>
    <dbReference type="NCBI Taxonomy" id="158019"/>
    <lineage>
        <taxon>Eukaryota</taxon>
        <taxon>Metazoa</taxon>
        <taxon>Spiralia</taxon>
        <taxon>Lophotrochozoa</taxon>
        <taxon>Mollusca</taxon>
        <taxon>Cephalopoda</taxon>
        <taxon>Coleoidea</taxon>
        <taxon>Decapodiformes</taxon>
        <taxon>Sepiida</taxon>
        <taxon>Sepiina</taxon>
        <taxon>Sepiidae</taxon>
        <taxon>Acanthosepion</taxon>
    </lineage>
</organism>
<feature type="zinc finger region" description="C3H1-type" evidence="1">
    <location>
        <begin position="579"/>
        <end position="605"/>
    </location>
</feature>
<dbReference type="GO" id="GO:0005634">
    <property type="term" value="C:nucleus"/>
    <property type="evidence" value="ECO:0007669"/>
    <property type="project" value="TreeGrafter"/>
</dbReference>
<comment type="caution">
    <text evidence="4">The sequence shown here is derived from an EMBL/GenBank/DDBJ whole genome shotgun (WGS) entry which is preliminary data.</text>
</comment>
<feature type="region of interest" description="Disordered" evidence="2">
    <location>
        <begin position="721"/>
        <end position="744"/>
    </location>
</feature>
<dbReference type="Proteomes" id="UP000597762">
    <property type="component" value="Unassembled WGS sequence"/>
</dbReference>
<keyword evidence="1" id="KW-0479">Metal-binding</keyword>
<sequence length="744" mass="83302">MADDIDESALYIKLLKGTVLTLQDRVNREKRRLARYHPYSSHVYPYHKSMSPARIKPTYSSHSFVFLNPKMNYTKVNSRHTTKAASTSQAVASTYLCKKHPAVSVNRTVNHKNLTFKKVHVTPTPKTSTNVAQTSSQLSTSTASNMDNQLSKGGTLKNVKTGSKLRTLVSCTQQQKSTIGVESVARSEKSTPEKLVLKSKLNSPFSTATRTCITNRTSKVSPAATFSTLSKIKPVTFKAPVTNTASISPFVERRRYKIVREHKLPAASQTVASTMTRESSSSLKSHTVNTRFSLVKRPDTFMQKSGYSYVSKRCLHRAKVISLSNSEAGKSYIKKLGKLIIDAGKKFDKKPLVMVSKRKISRVPLQSTPILPKRKSSVIPPKSKLKVDHRRFVYHNLNSSKILISPLALKHKLSPENQKKWFLGAKRFINTKFSKLQTVTVQGVKYRVEAGGKNLRRLDSGPKVLPSSKVSLISKVSRIHIGGAIFTRTSAGVLKRVNTHKLIVANRAVNKSIATAVAKGRKVQSKPAKKPCLYFNNFGKCKRVKCPYVHDPKKIAVCRRMIQGTCKVSGCPFYHKLAKEKMPTCYYFLKGHCNRDNCIYPHVKVNKNAHTCEDFLNGYCSRGEKCTMKHFFVCQKFQETQVCSHNACKFKSRQMTKAKMPTSDNKYLDADHGKKKKAVSSIRRRSVKLVPSTEPIPITENLSFISLGNSSEDSLLDISAESTSLSKSAPKDEPKETLRIRPRL</sequence>
<proteinExistence type="predicted"/>
<gene>
    <name evidence="4" type="ORF">SPHA_46199</name>
</gene>
<feature type="zinc finger region" description="C3H1-type" evidence="1">
    <location>
        <begin position="526"/>
        <end position="553"/>
    </location>
</feature>
<protein>
    <submittedName>
        <fullName evidence="4">Zinc finger CCCH domain-containing protein 3</fullName>
    </submittedName>
</protein>
<keyword evidence="5" id="KW-1185">Reference proteome</keyword>
<dbReference type="InterPro" id="IPR000571">
    <property type="entry name" value="Znf_CCCH"/>
</dbReference>
<feature type="compositionally biased region" description="Low complexity" evidence="2">
    <location>
        <begin position="132"/>
        <end position="144"/>
    </location>
</feature>
<feature type="domain" description="C3H1-type" evidence="3">
    <location>
        <begin position="526"/>
        <end position="553"/>
    </location>
</feature>
<evidence type="ECO:0000256" key="1">
    <source>
        <dbReference type="PROSITE-ProRule" id="PRU00723"/>
    </source>
</evidence>
<keyword evidence="1" id="KW-0863">Zinc-finger</keyword>